<comment type="caution">
    <text evidence="4">The sequence shown here is derived from an EMBL/GenBank/DDBJ whole genome shotgun (WGS) entry which is preliminary data.</text>
</comment>
<dbReference type="KEGG" id="dpl:KGM_200590A"/>
<dbReference type="EMBL" id="AGBW02004857">
    <property type="protein sequence ID" value="OWR55359.1"/>
    <property type="molecule type" value="Genomic_DNA"/>
</dbReference>
<dbReference type="GO" id="GO:0045717">
    <property type="term" value="P:negative regulation of fatty acid biosynthetic process"/>
    <property type="evidence" value="ECO:0007669"/>
    <property type="project" value="TreeGrafter"/>
</dbReference>
<evidence type="ECO:0000313" key="5">
    <source>
        <dbReference type="Proteomes" id="UP000007151"/>
    </source>
</evidence>
<feature type="region of interest" description="Disordered" evidence="3">
    <location>
        <begin position="97"/>
        <end position="117"/>
    </location>
</feature>
<dbReference type="AlphaFoldDB" id="A0A212FNS4"/>
<keyword evidence="2" id="KW-0677">Repeat</keyword>
<keyword evidence="1" id="KW-0853">WD repeat</keyword>
<dbReference type="GO" id="GO:0080008">
    <property type="term" value="C:Cul4-RING E3 ubiquitin ligase complex"/>
    <property type="evidence" value="ECO:0007669"/>
    <property type="project" value="TreeGrafter"/>
</dbReference>
<sequence length="117" mass="13226">MFNGYYSSQHDLRTPHRCNSDSANVLVNLLNHLGKYAEAKCLAVNPRRPYQLAVGANDFYVRLYDTRMIKLAKLLETPAGSAPSGLMWERQNVRCSRAGHGDPDENIPREAVQYYAP</sequence>
<evidence type="ECO:0000256" key="1">
    <source>
        <dbReference type="ARBA" id="ARBA00022574"/>
    </source>
</evidence>
<feature type="non-terminal residue" evidence="4">
    <location>
        <position position="117"/>
    </location>
</feature>
<protein>
    <submittedName>
        <fullName evidence="4">Uncharacterized protein</fullName>
    </submittedName>
</protein>
<accession>A0A212FNS4</accession>
<proteinExistence type="predicted"/>
<evidence type="ECO:0000256" key="3">
    <source>
        <dbReference type="SAM" id="MobiDB-lite"/>
    </source>
</evidence>
<dbReference type="PANTHER" id="PTHR15574">
    <property type="entry name" value="WD REPEAT DOMAIN-CONTAINING FAMILY"/>
    <property type="match status" value="1"/>
</dbReference>
<name>A0A212FNS4_DANPL</name>
<dbReference type="Proteomes" id="UP000007151">
    <property type="component" value="Unassembled WGS sequence"/>
</dbReference>
<keyword evidence="5" id="KW-1185">Reference proteome</keyword>
<feature type="compositionally biased region" description="Basic and acidic residues" evidence="3">
    <location>
        <begin position="99"/>
        <end position="108"/>
    </location>
</feature>
<evidence type="ECO:0000313" key="4">
    <source>
        <dbReference type="EMBL" id="OWR55359.1"/>
    </source>
</evidence>
<dbReference type="InterPro" id="IPR045151">
    <property type="entry name" value="DCAF8"/>
</dbReference>
<dbReference type="PANTHER" id="PTHR15574:SF40">
    <property type="entry name" value="WD AND TETRATRICOPEPTIDE REPEATS PROTEIN 1"/>
    <property type="match status" value="1"/>
</dbReference>
<gene>
    <name evidence="4" type="ORF">KGM_200590A</name>
</gene>
<dbReference type="STRING" id="278856.A0A212FNS4"/>
<organism evidence="4 5">
    <name type="scientific">Danaus plexippus plexippus</name>
    <dbReference type="NCBI Taxonomy" id="278856"/>
    <lineage>
        <taxon>Eukaryota</taxon>
        <taxon>Metazoa</taxon>
        <taxon>Ecdysozoa</taxon>
        <taxon>Arthropoda</taxon>
        <taxon>Hexapoda</taxon>
        <taxon>Insecta</taxon>
        <taxon>Pterygota</taxon>
        <taxon>Neoptera</taxon>
        <taxon>Endopterygota</taxon>
        <taxon>Lepidoptera</taxon>
        <taxon>Glossata</taxon>
        <taxon>Ditrysia</taxon>
        <taxon>Papilionoidea</taxon>
        <taxon>Nymphalidae</taxon>
        <taxon>Danainae</taxon>
        <taxon>Danaini</taxon>
        <taxon>Danaina</taxon>
        <taxon>Danaus</taxon>
        <taxon>Danaus</taxon>
    </lineage>
</organism>
<dbReference type="GO" id="GO:0005737">
    <property type="term" value="C:cytoplasm"/>
    <property type="evidence" value="ECO:0007669"/>
    <property type="project" value="TreeGrafter"/>
</dbReference>
<reference evidence="4 5" key="1">
    <citation type="journal article" date="2011" name="Cell">
        <title>The monarch butterfly genome yields insights into long-distance migration.</title>
        <authorList>
            <person name="Zhan S."/>
            <person name="Merlin C."/>
            <person name="Boore J.L."/>
            <person name="Reppert S.M."/>
        </authorList>
    </citation>
    <scope>NUCLEOTIDE SEQUENCE [LARGE SCALE GENOMIC DNA]</scope>
    <source>
        <strain evidence="4">F-2</strain>
    </source>
</reference>
<dbReference type="InParanoid" id="A0A212FNS4"/>
<evidence type="ECO:0000256" key="2">
    <source>
        <dbReference type="ARBA" id="ARBA00022737"/>
    </source>
</evidence>